<feature type="transmembrane region" description="Helical" evidence="8">
    <location>
        <begin position="261"/>
        <end position="283"/>
    </location>
</feature>
<keyword evidence="6" id="KW-0813">Transport</keyword>
<protein>
    <recommendedName>
        <fullName evidence="9">Major facilitator superfamily (MFS) profile domain-containing protein</fullName>
    </recommendedName>
</protein>
<dbReference type="RefSeq" id="XP_024365252.1">
    <property type="nucleotide sequence ID" value="XM_024509484.2"/>
</dbReference>
<reference evidence="10 12" key="2">
    <citation type="journal article" date="2018" name="Plant J.">
        <title>The Physcomitrella patens chromosome-scale assembly reveals moss genome structure and evolution.</title>
        <authorList>
            <person name="Lang D."/>
            <person name="Ullrich K.K."/>
            <person name="Murat F."/>
            <person name="Fuchs J."/>
            <person name="Jenkins J."/>
            <person name="Haas F.B."/>
            <person name="Piednoel M."/>
            <person name="Gundlach H."/>
            <person name="Van Bel M."/>
            <person name="Meyberg R."/>
            <person name="Vives C."/>
            <person name="Morata J."/>
            <person name="Symeonidi A."/>
            <person name="Hiss M."/>
            <person name="Muchero W."/>
            <person name="Kamisugi Y."/>
            <person name="Saleh O."/>
            <person name="Blanc G."/>
            <person name="Decker E.L."/>
            <person name="van Gessel N."/>
            <person name="Grimwood J."/>
            <person name="Hayes R.D."/>
            <person name="Graham S.W."/>
            <person name="Gunter L.E."/>
            <person name="McDaniel S.F."/>
            <person name="Hoernstein S.N.W."/>
            <person name="Larsson A."/>
            <person name="Li F.W."/>
            <person name="Perroud P.F."/>
            <person name="Phillips J."/>
            <person name="Ranjan P."/>
            <person name="Rokshar D.S."/>
            <person name="Rothfels C.J."/>
            <person name="Schneider L."/>
            <person name="Shu S."/>
            <person name="Stevenson D.W."/>
            <person name="Thummler F."/>
            <person name="Tillich M."/>
            <person name="Villarreal Aguilar J.C."/>
            <person name="Widiez T."/>
            <person name="Wong G.K."/>
            <person name="Wymore A."/>
            <person name="Zhang Y."/>
            <person name="Zimmer A.D."/>
            <person name="Quatrano R.S."/>
            <person name="Mayer K.F.X."/>
            <person name="Goodstein D."/>
            <person name="Casacuberta J.M."/>
            <person name="Vandepoele K."/>
            <person name="Reski R."/>
            <person name="Cuming A.C."/>
            <person name="Tuskan G.A."/>
            <person name="Maumus F."/>
            <person name="Salse J."/>
            <person name="Schmutz J."/>
            <person name="Rensing S.A."/>
        </authorList>
    </citation>
    <scope>NUCLEOTIDE SEQUENCE [LARGE SCALE GENOMIC DNA]</scope>
    <source>
        <strain evidence="11 12">cv. Gransden 2004</strain>
    </source>
</reference>
<accession>A9SWL4</accession>
<dbReference type="Gramene" id="Pp3c25_14870V3.5">
    <property type="protein sequence ID" value="Pp3c25_14870V3.5"/>
    <property type="gene ID" value="Pp3c25_14870"/>
</dbReference>
<evidence type="ECO:0000256" key="7">
    <source>
        <dbReference type="SAM" id="MobiDB-lite"/>
    </source>
</evidence>
<dbReference type="GeneID" id="112277325"/>
<gene>
    <name evidence="11" type="primary">LOC112277325</name>
    <name evidence="10" type="ORF">PHYPA_029972</name>
</gene>
<evidence type="ECO:0000256" key="8">
    <source>
        <dbReference type="SAM" id="Phobius"/>
    </source>
</evidence>
<keyword evidence="5 8" id="KW-0472">Membrane</keyword>
<dbReference type="SUPFAM" id="SSF103473">
    <property type="entry name" value="MFS general substrate transporter"/>
    <property type="match status" value="1"/>
</dbReference>
<dbReference type="FunCoup" id="A9SWL4">
    <property type="interactions" value="712"/>
</dbReference>
<feature type="transmembrane region" description="Helical" evidence="8">
    <location>
        <begin position="347"/>
        <end position="371"/>
    </location>
</feature>
<dbReference type="InterPro" id="IPR005829">
    <property type="entry name" value="Sugar_transporter_CS"/>
</dbReference>
<dbReference type="Gramene" id="Pp3c25_14870V3.1">
    <property type="protein sequence ID" value="Pp3c25_14870V3.1"/>
    <property type="gene ID" value="Pp3c25_14870"/>
</dbReference>
<dbReference type="KEGG" id="ppp:112277325"/>
<feature type="transmembrane region" description="Helical" evidence="8">
    <location>
        <begin position="505"/>
        <end position="526"/>
    </location>
</feature>
<comment type="subcellular location">
    <subcellularLocation>
        <location evidence="1">Membrane</location>
        <topology evidence="1">Multi-pass membrane protein</topology>
    </subcellularLocation>
</comment>
<dbReference type="RefSeq" id="XP_024365258.1">
    <property type="nucleotide sequence ID" value="XM_024509490.2"/>
</dbReference>
<dbReference type="GO" id="GO:0016020">
    <property type="term" value="C:membrane"/>
    <property type="evidence" value="ECO:0000318"/>
    <property type="project" value="GO_Central"/>
</dbReference>
<evidence type="ECO:0000256" key="2">
    <source>
        <dbReference type="ARBA" id="ARBA00010992"/>
    </source>
</evidence>
<dbReference type="eggNOG" id="KOG0254">
    <property type="taxonomic scope" value="Eukaryota"/>
</dbReference>
<sequence>MQVAAAPFTSATWTIRRPVGTDNAARRLNPQSSVGQVKATARCFTPLKHSAASSELLGMGLEAGFGPARIQKRATSSVRAQAADGEASGDVATRQSNPATTGMVLPAVGIACLGAILFGYHLGVVNGALEYISKDLGFATDAVKQGWVVSSTLAGATVGSFTGGALADNLGRKRTFQINAVPLIVGTLLSAKATSFEAMVIGRILVGVGIGVSSGVVPLYISEVSPTEIRGTMGTLNQLFICVGILLALIAGLPLGSNPVWWRTMFALATVPAVLLGLGMAYCPESPRWLYKNGKTAEAETAVRRLWGKAKVESSMADLKASSVETVKGDTQDASWGELFGKRYRKVVTVGMALFLFQQFAGINAVVYFSTQVFRSAGITNDVAASALVGAANVAGTTVASGMMDKQGRKSLLMGSFAGMSLSMLVLSLALSWSPLAPYSGTLAVLGTVSYILSFSLGAGPVPGLLLPEIFGARIRAKAVALSLGVHWICNFMIGLFFLNVVQKFGVSTVYLFFSAVCAAAIAYVGGNVVETKGRSLEDIERELSPAV</sequence>
<dbReference type="EnsemblPlants" id="Pp3c25_14870V3.4">
    <property type="protein sequence ID" value="Pp3c25_14870V3.4"/>
    <property type="gene ID" value="Pp3c25_14870"/>
</dbReference>
<evidence type="ECO:0000313" key="11">
    <source>
        <dbReference type="EnsemblPlants" id="Pp3c25_14870V3.1"/>
    </source>
</evidence>
<dbReference type="OMA" id="WAITASF"/>
<dbReference type="PROSITE" id="PS00216">
    <property type="entry name" value="SUGAR_TRANSPORT_1"/>
    <property type="match status" value="1"/>
</dbReference>
<dbReference type="PANTHER" id="PTHR48022">
    <property type="entry name" value="PLASTIDIC GLUCOSE TRANSPORTER 4"/>
    <property type="match status" value="1"/>
</dbReference>
<dbReference type="InterPro" id="IPR020846">
    <property type="entry name" value="MFS_dom"/>
</dbReference>
<dbReference type="InterPro" id="IPR050360">
    <property type="entry name" value="MFS_Sugar_Transporters"/>
</dbReference>
<evidence type="ECO:0000256" key="4">
    <source>
        <dbReference type="ARBA" id="ARBA00022989"/>
    </source>
</evidence>
<organism evidence="10">
    <name type="scientific">Physcomitrium patens</name>
    <name type="common">Spreading-leaved earth moss</name>
    <name type="synonym">Physcomitrella patens</name>
    <dbReference type="NCBI Taxonomy" id="3218"/>
    <lineage>
        <taxon>Eukaryota</taxon>
        <taxon>Viridiplantae</taxon>
        <taxon>Streptophyta</taxon>
        <taxon>Embryophyta</taxon>
        <taxon>Bryophyta</taxon>
        <taxon>Bryophytina</taxon>
        <taxon>Bryopsida</taxon>
        <taxon>Funariidae</taxon>
        <taxon>Funariales</taxon>
        <taxon>Funariaceae</taxon>
        <taxon>Physcomitrium</taxon>
    </lineage>
</organism>
<dbReference type="RefSeq" id="XP_024365251.1">
    <property type="nucleotide sequence ID" value="XM_024509483.2"/>
</dbReference>
<dbReference type="EnsemblPlants" id="Pp3c25_14870V3.2">
    <property type="protein sequence ID" value="Pp3c25_14870V3.2"/>
    <property type="gene ID" value="Pp3c25_14870"/>
</dbReference>
<name>A9SWL4_PHYPA</name>
<dbReference type="InterPro" id="IPR036259">
    <property type="entry name" value="MFS_trans_sf"/>
</dbReference>
<dbReference type="PROSITE" id="PS00217">
    <property type="entry name" value="SUGAR_TRANSPORT_2"/>
    <property type="match status" value="1"/>
</dbReference>
<evidence type="ECO:0000313" key="10">
    <source>
        <dbReference type="EMBL" id="PNR27820.1"/>
    </source>
</evidence>
<feature type="domain" description="Major facilitator superfamily (MFS) profile" evidence="9">
    <location>
        <begin position="107"/>
        <end position="533"/>
    </location>
</feature>
<dbReference type="Gramene" id="Pp3c25_14870V3.3">
    <property type="protein sequence ID" value="Pp3c25_14870V3.3"/>
    <property type="gene ID" value="Pp3c25_14870"/>
</dbReference>
<reference evidence="10 12" key="1">
    <citation type="journal article" date="2008" name="Science">
        <title>The Physcomitrella genome reveals evolutionary insights into the conquest of land by plants.</title>
        <authorList>
            <person name="Rensing S."/>
            <person name="Lang D."/>
            <person name="Zimmer A."/>
            <person name="Terry A."/>
            <person name="Salamov A."/>
            <person name="Shapiro H."/>
            <person name="Nishiyama T."/>
            <person name="Perroud P.-F."/>
            <person name="Lindquist E."/>
            <person name="Kamisugi Y."/>
            <person name="Tanahashi T."/>
            <person name="Sakakibara K."/>
            <person name="Fujita T."/>
            <person name="Oishi K."/>
            <person name="Shin-I T."/>
            <person name="Kuroki Y."/>
            <person name="Toyoda A."/>
            <person name="Suzuki Y."/>
            <person name="Hashimoto A."/>
            <person name="Yamaguchi K."/>
            <person name="Sugano A."/>
            <person name="Kohara Y."/>
            <person name="Fujiyama A."/>
            <person name="Anterola A."/>
            <person name="Aoki S."/>
            <person name="Ashton N."/>
            <person name="Barbazuk W.B."/>
            <person name="Barker E."/>
            <person name="Bennetzen J."/>
            <person name="Bezanilla M."/>
            <person name="Blankenship R."/>
            <person name="Cho S.H."/>
            <person name="Dutcher S."/>
            <person name="Estelle M."/>
            <person name="Fawcett J.A."/>
            <person name="Gundlach H."/>
            <person name="Hanada K."/>
            <person name="Heyl A."/>
            <person name="Hicks K.A."/>
            <person name="Hugh J."/>
            <person name="Lohr M."/>
            <person name="Mayer K."/>
            <person name="Melkozernov A."/>
            <person name="Murata T."/>
            <person name="Nelson D."/>
            <person name="Pils B."/>
            <person name="Prigge M."/>
            <person name="Reiss B."/>
            <person name="Renner T."/>
            <person name="Rombauts S."/>
            <person name="Rushton P."/>
            <person name="Sanderfoot A."/>
            <person name="Schween G."/>
            <person name="Shiu S.-H."/>
            <person name="Stueber K."/>
            <person name="Theodoulou F.L."/>
            <person name="Tu H."/>
            <person name="Van de Peer Y."/>
            <person name="Verrier P.J."/>
            <person name="Waters E."/>
            <person name="Wood A."/>
            <person name="Yang L."/>
            <person name="Cove D."/>
            <person name="Cuming A."/>
            <person name="Hasebe M."/>
            <person name="Lucas S."/>
            <person name="Mishler D.B."/>
            <person name="Reski R."/>
            <person name="Grigoriev I."/>
            <person name="Quatrano R.S."/>
            <person name="Boore J.L."/>
        </authorList>
    </citation>
    <scope>NUCLEOTIDE SEQUENCE [LARGE SCALE GENOMIC DNA]</scope>
    <source>
        <strain evidence="11 12">cv. Gransden 2004</strain>
    </source>
</reference>
<feature type="transmembrane region" description="Helical" evidence="8">
    <location>
        <begin position="145"/>
        <end position="166"/>
    </location>
</feature>
<dbReference type="PaxDb" id="3218-PP1S129_118V6.3"/>
<dbReference type="EnsemblPlants" id="Pp3c25_14870V3.5">
    <property type="protein sequence ID" value="Pp3c25_14870V3.5"/>
    <property type="gene ID" value="Pp3c25_14870"/>
</dbReference>
<dbReference type="RefSeq" id="XP_024365256.1">
    <property type="nucleotide sequence ID" value="XM_024509488.2"/>
</dbReference>
<dbReference type="NCBIfam" id="TIGR00879">
    <property type="entry name" value="SP"/>
    <property type="match status" value="1"/>
</dbReference>
<proteinExistence type="inferred from homology"/>
<dbReference type="Proteomes" id="UP000006727">
    <property type="component" value="Chromosome 25"/>
</dbReference>
<keyword evidence="4 8" id="KW-1133">Transmembrane helix</keyword>
<dbReference type="Gramene" id="Pp3c25_14870V3.2">
    <property type="protein sequence ID" value="Pp3c25_14870V3.2"/>
    <property type="gene ID" value="Pp3c25_14870"/>
</dbReference>
<dbReference type="EMBL" id="ABEU02000025">
    <property type="protein sequence ID" value="PNR27820.1"/>
    <property type="molecule type" value="Genomic_DNA"/>
</dbReference>
<dbReference type="RefSeq" id="XP_024365250.1">
    <property type="nucleotide sequence ID" value="XM_024509482.2"/>
</dbReference>
<dbReference type="PROSITE" id="PS50850">
    <property type="entry name" value="MFS"/>
    <property type="match status" value="1"/>
</dbReference>
<dbReference type="FunFam" id="1.20.1250.20:FF:000152">
    <property type="entry name" value="Plastidic glucose transporter 4"/>
    <property type="match status" value="1"/>
</dbReference>
<dbReference type="PANTHER" id="PTHR48022:SF2">
    <property type="entry name" value="PLASTIDIC GLUCOSE TRANSPORTER 4"/>
    <property type="match status" value="1"/>
</dbReference>
<evidence type="ECO:0000259" key="9">
    <source>
        <dbReference type="PROSITE" id="PS50850"/>
    </source>
</evidence>
<dbReference type="OrthoDB" id="6612291at2759"/>
<evidence type="ECO:0000256" key="1">
    <source>
        <dbReference type="ARBA" id="ARBA00004141"/>
    </source>
</evidence>
<dbReference type="RefSeq" id="XP_024365254.1">
    <property type="nucleotide sequence ID" value="XM_024509486.2"/>
</dbReference>
<feature type="region of interest" description="Disordered" evidence="7">
    <location>
        <begin position="76"/>
        <end position="95"/>
    </location>
</feature>
<evidence type="ECO:0000256" key="6">
    <source>
        <dbReference type="RuleBase" id="RU003346"/>
    </source>
</evidence>
<feature type="transmembrane region" description="Helical" evidence="8">
    <location>
        <begin position="412"/>
        <end position="431"/>
    </location>
</feature>
<evidence type="ECO:0000256" key="5">
    <source>
        <dbReference type="ARBA" id="ARBA00023136"/>
    </source>
</evidence>
<dbReference type="RefSeq" id="XP_073387471.1">
    <property type="nucleotide sequence ID" value="XM_073531370.1"/>
</dbReference>
<dbReference type="EnsemblPlants" id="Pp3c25_14870V3.3">
    <property type="protein sequence ID" value="Pp3c25_14870V3.3"/>
    <property type="gene ID" value="Pp3c25_14870"/>
</dbReference>
<dbReference type="GO" id="GO:0008643">
    <property type="term" value="P:carbohydrate transport"/>
    <property type="evidence" value="ECO:0000318"/>
    <property type="project" value="GO_Central"/>
</dbReference>
<dbReference type="InterPro" id="IPR005828">
    <property type="entry name" value="MFS_sugar_transport-like"/>
</dbReference>
<comment type="similarity">
    <text evidence="2 6">Belongs to the major facilitator superfamily. Sugar transporter (TC 2.A.1.1) family.</text>
</comment>
<feature type="transmembrane region" description="Helical" evidence="8">
    <location>
        <begin position="200"/>
        <end position="221"/>
    </location>
</feature>
<feature type="transmembrane region" description="Helical" evidence="8">
    <location>
        <begin position="104"/>
        <end position="125"/>
    </location>
</feature>
<reference evidence="11" key="3">
    <citation type="submission" date="2020-12" db="UniProtKB">
        <authorList>
            <consortium name="EnsemblPlants"/>
        </authorList>
    </citation>
    <scope>IDENTIFICATION</scope>
</reference>
<keyword evidence="12" id="KW-1185">Reference proteome</keyword>
<evidence type="ECO:0000256" key="3">
    <source>
        <dbReference type="ARBA" id="ARBA00022692"/>
    </source>
</evidence>
<dbReference type="EnsemblPlants" id="Pp3c25_14870V3.1">
    <property type="protein sequence ID" value="Pp3c25_14870V3.1"/>
    <property type="gene ID" value="Pp3c25_14870"/>
</dbReference>
<feature type="transmembrane region" description="Helical" evidence="8">
    <location>
        <begin position="479"/>
        <end position="499"/>
    </location>
</feature>
<dbReference type="PRINTS" id="PR00171">
    <property type="entry name" value="SUGRTRNSPORT"/>
</dbReference>
<dbReference type="HOGENOM" id="CLU_001265_30_5_1"/>
<dbReference type="AlphaFoldDB" id="A9SWL4"/>
<dbReference type="Pfam" id="PF00083">
    <property type="entry name" value="Sugar_tr"/>
    <property type="match status" value="1"/>
</dbReference>
<dbReference type="InterPro" id="IPR003663">
    <property type="entry name" value="Sugar/inositol_transpt"/>
</dbReference>
<dbReference type="RefSeq" id="XP_024365255.1">
    <property type="nucleotide sequence ID" value="XM_024509487.2"/>
</dbReference>
<keyword evidence="3 8" id="KW-0812">Transmembrane</keyword>
<dbReference type="Gramene" id="Pp3c25_14870V3.4">
    <property type="protein sequence ID" value="Pp3c25_14870V3.4"/>
    <property type="gene ID" value="Pp3c25_14870"/>
</dbReference>
<feature type="transmembrane region" description="Helical" evidence="8">
    <location>
        <begin position="443"/>
        <end position="467"/>
    </location>
</feature>
<dbReference type="Gene3D" id="1.20.1250.20">
    <property type="entry name" value="MFS general substrate transporter like domains"/>
    <property type="match status" value="1"/>
</dbReference>
<feature type="transmembrane region" description="Helical" evidence="8">
    <location>
        <begin position="233"/>
        <end position="255"/>
    </location>
</feature>
<dbReference type="GO" id="GO:0005351">
    <property type="term" value="F:carbohydrate:proton symporter activity"/>
    <property type="evidence" value="ECO:0000318"/>
    <property type="project" value="GO_Central"/>
</dbReference>
<dbReference type="CDD" id="cd17315">
    <property type="entry name" value="MFS_GLUT_like"/>
    <property type="match status" value="1"/>
</dbReference>
<evidence type="ECO:0000313" key="12">
    <source>
        <dbReference type="Proteomes" id="UP000006727"/>
    </source>
</evidence>